<dbReference type="InterPro" id="IPR001138">
    <property type="entry name" value="Zn2Cys6_DnaBD"/>
</dbReference>
<organism evidence="8 9">
    <name type="scientific">Kockovaella imperatae</name>
    <dbReference type="NCBI Taxonomy" id="4999"/>
    <lineage>
        <taxon>Eukaryota</taxon>
        <taxon>Fungi</taxon>
        <taxon>Dikarya</taxon>
        <taxon>Basidiomycota</taxon>
        <taxon>Agaricomycotina</taxon>
        <taxon>Tremellomycetes</taxon>
        <taxon>Tremellales</taxon>
        <taxon>Cuniculitremaceae</taxon>
        <taxon>Kockovaella</taxon>
    </lineage>
</organism>
<dbReference type="InterPro" id="IPR051089">
    <property type="entry name" value="prtT"/>
</dbReference>
<dbReference type="InParanoid" id="A0A1Y1UE01"/>
<keyword evidence="4" id="KW-0804">Transcription</keyword>
<feature type="compositionally biased region" description="Polar residues" evidence="6">
    <location>
        <begin position="143"/>
        <end position="158"/>
    </location>
</feature>
<comment type="subcellular location">
    <subcellularLocation>
        <location evidence="1">Nucleus</location>
    </subcellularLocation>
</comment>
<dbReference type="GO" id="GO:0008270">
    <property type="term" value="F:zinc ion binding"/>
    <property type="evidence" value="ECO:0007669"/>
    <property type="project" value="InterPro"/>
</dbReference>
<evidence type="ECO:0000256" key="6">
    <source>
        <dbReference type="SAM" id="MobiDB-lite"/>
    </source>
</evidence>
<dbReference type="Pfam" id="PF00172">
    <property type="entry name" value="Zn_clus"/>
    <property type="match status" value="1"/>
</dbReference>
<evidence type="ECO:0000313" key="9">
    <source>
        <dbReference type="Proteomes" id="UP000193218"/>
    </source>
</evidence>
<name>A0A1Y1UE01_9TREE</name>
<accession>A0A1Y1UE01</accession>
<dbReference type="GO" id="GO:0000981">
    <property type="term" value="F:DNA-binding transcription factor activity, RNA polymerase II-specific"/>
    <property type="evidence" value="ECO:0007669"/>
    <property type="project" value="InterPro"/>
</dbReference>
<feature type="domain" description="Zn(2)-C6 fungal-type" evidence="7">
    <location>
        <begin position="35"/>
        <end position="66"/>
    </location>
</feature>
<dbReference type="PROSITE" id="PS50048">
    <property type="entry name" value="ZN2_CY6_FUNGAL_2"/>
    <property type="match status" value="1"/>
</dbReference>
<feature type="region of interest" description="Disordered" evidence="6">
    <location>
        <begin position="93"/>
        <end position="117"/>
    </location>
</feature>
<keyword evidence="2" id="KW-0805">Transcription regulation</keyword>
<dbReference type="Proteomes" id="UP000193218">
    <property type="component" value="Unassembled WGS sequence"/>
</dbReference>
<sequence>MTQGLGTPAESPGAGSSRWTVRARQKRPPGNKSNACDRCRTAKLRCIDKENPPCGRCRSFGLDCTFGEQSKDDAPRSLKRRLTELEDQIRALDRSVPQDLPAPSSAQDTTPLRPTVRQRPSFGHVAIPDRAASPVVNTVVDSRRPTQVPNRASISSPVRSMAIQDPSPGNYSTPEKDSPIPTDQRFMDHLRDPLFAAAVGQPSRLNVPESPKTHSNAALPPAGSSDVGTILPRMQDAIELGLCTTQEAERLYRSFFDKSHLFLPIFDPITDTFASLRRRSFMSFNSIILVASMAEDTGKDPSSLSSRLLEQIGLAIIGVLLNPVRQIETLQALTLLAYWIDSGWKIGALAVSIGMDLEVHSCLSWLNRRNMARGKKLDQVEPERQAVVGARLWLALFKLRYEYAFNLGRPLASDADELLSVGRQFVDHPLANLGDCRLVASCEFLRARLGLFRPYGTRDARSDVEIEDTIRDALTEIGSLLEHWHAYYATCGVAELHTVRGLLVSEHAHAVLHTAAGSLSVARFDEEILSLPEEKLGWLRLALLAAQQLVHQCLRQPLGQLYAYWTHEQRVGMFFAAAYLVRLSKILPDGGSHDQIARDTEELAIKTSTGPGRALGTILHKVLSQARNTSDISPAAQLPSIFDQNPGPAYNRSVSSQVAHPPSGETQETNGNIQGAAEDPIMWFDDLSSLLVSHDPALASAFTTHPKDILTYAEGTPPNWNTTPYDPFVNFVAEERG</sequence>
<dbReference type="PROSITE" id="PS00463">
    <property type="entry name" value="ZN2_CY6_FUNGAL_1"/>
    <property type="match status" value="1"/>
</dbReference>
<dbReference type="CDD" id="cd12148">
    <property type="entry name" value="fungal_TF_MHR"/>
    <property type="match status" value="1"/>
</dbReference>
<evidence type="ECO:0000313" key="8">
    <source>
        <dbReference type="EMBL" id="ORX36270.1"/>
    </source>
</evidence>
<dbReference type="GO" id="GO:0000976">
    <property type="term" value="F:transcription cis-regulatory region binding"/>
    <property type="evidence" value="ECO:0007669"/>
    <property type="project" value="TreeGrafter"/>
</dbReference>
<feature type="region of interest" description="Disordered" evidence="6">
    <location>
        <begin position="143"/>
        <end position="181"/>
    </location>
</feature>
<keyword evidence="5" id="KW-0539">Nucleus</keyword>
<dbReference type="RefSeq" id="XP_021870371.1">
    <property type="nucleotide sequence ID" value="XM_022016087.1"/>
</dbReference>
<keyword evidence="3" id="KW-0238">DNA-binding</keyword>
<evidence type="ECO:0000256" key="3">
    <source>
        <dbReference type="ARBA" id="ARBA00023125"/>
    </source>
</evidence>
<dbReference type="SUPFAM" id="SSF57701">
    <property type="entry name" value="Zn2/Cys6 DNA-binding domain"/>
    <property type="match status" value="1"/>
</dbReference>
<feature type="compositionally biased region" description="Polar residues" evidence="6">
    <location>
        <begin position="652"/>
        <end position="672"/>
    </location>
</feature>
<gene>
    <name evidence="8" type="ORF">BD324DRAFT_628117</name>
</gene>
<evidence type="ECO:0000256" key="4">
    <source>
        <dbReference type="ARBA" id="ARBA00023163"/>
    </source>
</evidence>
<comment type="caution">
    <text evidence="8">The sequence shown here is derived from an EMBL/GenBank/DDBJ whole genome shotgun (WGS) entry which is preliminary data.</text>
</comment>
<dbReference type="InterPro" id="IPR036864">
    <property type="entry name" value="Zn2-C6_fun-type_DNA-bd_sf"/>
</dbReference>
<dbReference type="EMBL" id="NBSH01000008">
    <property type="protein sequence ID" value="ORX36270.1"/>
    <property type="molecule type" value="Genomic_DNA"/>
</dbReference>
<dbReference type="PANTHER" id="PTHR31845">
    <property type="entry name" value="FINGER DOMAIN PROTEIN, PUTATIVE-RELATED"/>
    <property type="match status" value="1"/>
</dbReference>
<evidence type="ECO:0000259" key="7">
    <source>
        <dbReference type="PROSITE" id="PS50048"/>
    </source>
</evidence>
<proteinExistence type="predicted"/>
<protein>
    <recommendedName>
        <fullName evidence="7">Zn(2)-C6 fungal-type domain-containing protein</fullName>
    </recommendedName>
</protein>
<dbReference type="SMART" id="SM00066">
    <property type="entry name" value="GAL4"/>
    <property type="match status" value="1"/>
</dbReference>
<feature type="region of interest" description="Disordered" evidence="6">
    <location>
        <begin position="637"/>
        <end position="672"/>
    </location>
</feature>
<dbReference type="GeneID" id="33557896"/>
<feature type="region of interest" description="Disordered" evidence="6">
    <location>
        <begin position="204"/>
        <end position="224"/>
    </location>
</feature>
<feature type="region of interest" description="Disordered" evidence="6">
    <location>
        <begin position="1"/>
        <end position="35"/>
    </location>
</feature>
<dbReference type="OrthoDB" id="4454541at2759"/>
<dbReference type="CDD" id="cd00067">
    <property type="entry name" value="GAL4"/>
    <property type="match status" value="1"/>
</dbReference>
<dbReference type="PANTHER" id="PTHR31845:SF17">
    <property type="entry name" value="ZN(II)2CYS6 TRANSCRIPTION FACTOR (EUROFUNG)"/>
    <property type="match status" value="1"/>
</dbReference>
<dbReference type="GO" id="GO:0005634">
    <property type="term" value="C:nucleus"/>
    <property type="evidence" value="ECO:0007669"/>
    <property type="project" value="UniProtKB-SubCell"/>
</dbReference>
<dbReference type="AlphaFoldDB" id="A0A1Y1UE01"/>
<reference evidence="8 9" key="1">
    <citation type="submission" date="2017-03" db="EMBL/GenBank/DDBJ databases">
        <title>Widespread Adenine N6-methylation of Active Genes in Fungi.</title>
        <authorList>
            <consortium name="DOE Joint Genome Institute"/>
            <person name="Mondo S.J."/>
            <person name="Dannebaum R.O."/>
            <person name="Kuo R.C."/>
            <person name="Louie K.B."/>
            <person name="Bewick A.J."/>
            <person name="Labutti K."/>
            <person name="Haridas S."/>
            <person name="Kuo A."/>
            <person name="Salamov A."/>
            <person name="Ahrendt S.R."/>
            <person name="Lau R."/>
            <person name="Bowen B.P."/>
            <person name="Lipzen A."/>
            <person name="Sullivan W."/>
            <person name="Andreopoulos W.B."/>
            <person name="Clum A."/>
            <person name="Lindquist E."/>
            <person name="Daum C."/>
            <person name="Northen T.R."/>
            <person name="Ramamoorthy G."/>
            <person name="Schmitz R.J."/>
            <person name="Gryganskyi A."/>
            <person name="Culley D."/>
            <person name="Magnuson J."/>
            <person name="James T.Y."/>
            <person name="O'Malley M.A."/>
            <person name="Stajich J.E."/>
            <person name="Spatafora J.W."/>
            <person name="Visel A."/>
            <person name="Grigoriev I.V."/>
        </authorList>
    </citation>
    <scope>NUCLEOTIDE SEQUENCE [LARGE SCALE GENOMIC DNA]</scope>
    <source>
        <strain evidence="8 9">NRRL Y-17943</strain>
    </source>
</reference>
<evidence type="ECO:0000256" key="1">
    <source>
        <dbReference type="ARBA" id="ARBA00004123"/>
    </source>
</evidence>
<evidence type="ECO:0000256" key="5">
    <source>
        <dbReference type="ARBA" id="ARBA00023242"/>
    </source>
</evidence>
<keyword evidence="9" id="KW-1185">Reference proteome</keyword>
<evidence type="ECO:0000256" key="2">
    <source>
        <dbReference type="ARBA" id="ARBA00023015"/>
    </source>
</evidence>
<dbReference type="Gene3D" id="4.10.240.10">
    <property type="entry name" value="Zn(2)-C6 fungal-type DNA-binding domain"/>
    <property type="match status" value="1"/>
</dbReference>